<dbReference type="RefSeq" id="YP_010798446.1">
    <property type="nucleotide sequence ID" value="NC_076462.1"/>
</dbReference>
<keyword evidence="5" id="KW-1185">Reference proteome</keyword>
<evidence type="ECO:0000313" key="2">
    <source>
        <dbReference type="EMBL" id="QHX39758.1"/>
    </source>
</evidence>
<proteinExistence type="predicted"/>
<protein>
    <submittedName>
        <fullName evidence="2">Nucleoprotein</fullName>
    </submittedName>
</protein>
<evidence type="ECO:0000313" key="5">
    <source>
        <dbReference type="Proteomes" id="UP000680549"/>
    </source>
</evidence>
<dbReference type="GO" id="GO:0019013">
    <property type="term" value="C:viral nucleocapsid"/>
    <property type="evidence" value="ECO:0007669"/>
    <property type="project" value="UniProtKB-KW"/>
</dbReference>
<reference evidence="2" key="1">
    <citation type="journal article" date="2020" name="J. ISSAAS">
        <title>Identification of Reptarenaviruses, Hartmaniviruses and a Novel Chuvirus in Captive Brazilian Native Boa Constrictors with Boid Inclusion Body Disease.</title>
        <authorList>
            <person name="Argenta F.F."/>
            <person name="Hepojoki J."/>
            <person name="Smura T."/>
            <person name="Szirovicza L."/>
            <person name="Hammerschmitt M.E."/>
            <person name="Driemeier D."/>
            <person name="Kipar A."/>
            <person name="Hetzel U."/>
        </authorList>
    </citation>
    <scope>NUCLEOTIDE SEQUENCE</scope>
    <source>
        <strain evidence="4">1164-18_HFrV-1</strain>
        <strain evidence="3">481-18_HFrV-1</strain>
        <strain evidence="2">N171-16_HFrV-1</strain>
    </source>
</reference>
<dbReference type="GeneID" id="80536652"/>
<keyword evidence="2" id="KW-0946">Virion</keyword>
<evidence type="ECO:0000313" key="3">
    <source>
        <dbReference type="EMBL" id="QHX39770.1"/>
    </source>
</evidence>
<dbReference type="EMBL" id="MN567063">
    <property type="protein sequence ID" value="QHX39782.1"/>
    <property type="molecule type" value="Genomic_RNA"/>
</dbReference>
<feature type="compositionally biased region" description="Low complexity" evidence="1">
    <location>
        <begin position="24"/>
        <end position="36"/>
    </location>
</feature>
<dbReference type="Proteomes" id="UP000680549">
    <property type="component" value="Segment"/>
</dbReference>
<feature type="compositionally biased region" description="Pro residues" evidence="1">
    <location>
        <begin position="14"/>
        <end position="23"/>
    </location>
</feature>
<sequence length="502" mass="55516">MFHNLAGWFIGRPQQPPIQPGQPPQNDNNDQQPVQGPVQESIAERLRRIRRTQGQARVAQGAVSRWWAPNVVQSPVQAPPLNVIERGPADNAIVIGGLGGAGIALHPSILRGINIAPFAQQDIAAHAVTLDGLLTASSLTTLRLPQREARAQQLIHEMLAPYIPIDQVLTERQARDEAWQILDNINQLAGQDWFIDGLAELRRLGRVEIADRWQNGNWAQDALVVPAPNQPPIAGANIGVAQNRDAALAARLNTLEEIARVMNDRHRGRALYPILLTLVSFAMRGEITQAKLSRIQRELGAVMPAAAEHLSREDIAMTWRNFGHYVNDGTIGGVIRRWLQYIPAPAVRLRVILNQATGSGLTSLDTIARAIHLHPNFPWHMIQRLYPDDWARAIQALRIVGDNPYFGYRGNLGEVRAALYKPIAWICGRLLIVGGDTTLGEYRGFQPDARYRDLIEELITGYYQSLDVPDIASDPTPEEYAAFEDLLTLVANHPANSGAEAV</sequence>
<organism evidence="2 5">
    <name type="scientific">Herr Frank virus 1</name>
    <dbReference type="NCBI Taxonomy" id="2847181"/>
    <lineage>
        <taxon>Viruses</taxon>
        <taxon>Riboviria</taxon>
        <taxon>Orthornavirae</taxon>
        <taxon>Negarnaviricota</taxon>
        <taxon>Haploviricotina</taxon>
        <taxon>Monjiviricetes</taxon>
        <taxon>Jingchuvirales</taxon>
        <taxon>Chuviridae</taxon>
        <taxon>Piscichuvirus</taxon>
        <taxon>Piscichuvirus franki</taxon>
    </lineage>
</organism>
<evidence type="ECO:0000256" key="1">
    <source>
        <dbReference type="SAM" id="MobiDB-lite"/>
    </source>
</evidence>
<evidence type="ECO:0000313" key="4">
    <source>
        <dbReference type="EMBL" id="QHX39782.1"/>
    </source>
</evidence>
<keyword evidence="2" id="KW-0543">Viral nucleoprotein</keyword>
<dbReference type="EMBL" id="MN567051">
    <property type="protein sequence ID" value="QHX39758.1"/>
    <property type="molecule type" value="Genomic_RNA"/>
</dbReference>
<feature type="region of interest" description="Disordered" evidence="1">
    <location>
        <begin position="10"/>
        <end position="36"/>
    </location>
</feature>
<dbReference type="EMBL" id="MN567057">
    <property type="protein sequence ID" value="QHX39770.1"/>
    <property type="molecule type" value="Genomic_RNA"/>
</dbReference>
<accession>A0A6C0PIE6</accession>
<dbReference type="KEGG" id="vg:80536652"/>
<name>A0A6C0PIE6_9VIRU</name>